<dbReference type="InterPro" id="IPR039555">
    <property type="entry name" value="TraF/TrbB"/>
</dbReference>
<dbReference type="SUPFAM" id="SSF52833">
    <property type="entry name" value="Thioredoxin-like"/>
    <property type="match status" value="1"/>
</dbReference>
<reference evidence="2" key="1">
    <citation type="submission" date="2020-04" db="EMBL/GenBank/DDBJ databases">
        <title>Deep metagenomics examines the oral microbiome during advanced dental caries in children, revealing novel taxa and co-occurrences with host molecules.</title>
        <authorList>
            <person name="Baker J.L."/>
            <person name="Morton J.T."/>
            <person name="Dinis M."/>
            <person name="Alvarez R."/>
            <person name="Tran N.C."/>
            <person name="Knight R."/>
            <person name="Edlund A."/>
        </authorList>
    </citation>
    <scope>NUCLEOTIDE SEQUENCE</scope>
    <source>
        <strain evidence="2">JCVI_32_bin.24</strain>
    </source>
</reference>
<name>A0A930G022_9RHOO</name>
<gene>
    <name evidence="2" type="ORF">HXL68_12030</name>
</gene>
<protein>
    <submittedName>
        <fullName evidence="2">Conjugal transfer protein TraF</fullName>
    </submittedName>
</protein>
<comment type="caution">
    <text evidence="2">The sequence shown here is derived from an EMBL/GenBank/DDBJ whole genome shotgun (WGS) entry which is preliminary data.</text>
</comment>
<dbReference type="EMBL" id="JABZMI010000269">
    <property type="protein sequence ID" value="MBF1165751.1"/>
    <property type="molecule type" value="Genomic_DNA"/>
</dbReference>
<dbReference type="Pfam" id="PF13728">
    <property type="entry name" value="TraF"/>
    <property type="match status" value="1"/>
</dbReference>
<evidence type="ECO:0000313" key="2">
    <source>
        <dbReference type="EMBL" id="MBF1165751.1"/>
    </source>
</evidence>
<dbReference type="CDD" id="cd01659">
    <property type="entry name" value="TRX_superfamily"/>
    <property type="match status" value="1"/>
</dbReference>
<organism evidence="2 3">
    <name type="scientific">Dechloromonas agitata</name>
    <dbReference type="NCBI Taxonomy" id="73030"/>
    <lineage>
        <taxon>Bacteria</taxon>
        <taxon>Pseudomonadati</taxon>
        <taxon>Pseudomonadota</taxon>
        <taxon>Betaproteobacteria</taxon>
        <taxon>Rhodocyclales</taxon>
        <taxon>Azonexaceae</taxon>
        <taxon>Dechloromonas</taxon>
    </lineage>
</organism>
<dbReference type="AlphaFoldDB" id="A0A930G022"/>
<proteinExistence type="predicted"/>
<accession>A0A930G022</accession>
<dbReference type="Proteomes" id="UP000718593">
    <property type="component" value="Unassembled WGS sequence"/>
</dbReference>
<dbReference type="InterPro" id="IPR036249">
    <property type="entry name" value="Thioredoxin-like_sf"/>
</dbReference>
<keyword evidence="1" id="KW-0732">Signal</keyword>
<dbReference type="Gene3D" id="3.40.30.10">
    <property type="entry name" value="Glutaredoxin"/>
    <property type="match status" value="1"/>
</dbReference>
<evidence type="ECO:0000313" key="3">
    <source>
        <dbReference type="Proteomes" id="UP000718593"/>
    </source>
</evidence>
<feature type="signal peptide" evidence="1">
    <location>
        <begin position="1"/>
        <end position="25"/>
    </location>
</feature>
<evidence type="ECO:0000256" key="1">
    <source>
        <dbReference type="SAM" id="SignalP"/>
    </source>
</evidence>
<sequence>MMWIPPVWLVLAVAAAGSGSALATAASGGAGIDYPSIWACDRSKFNWYCDLEPEPPGPATEPDEPKKAKSREEQALERIETLQKELKAKRALAIVDPTPDNLKAYIAAQEAMMNMGSVFSDVWRRVVWQNPDLNYELKRPVNNAAIATYASARKAAEKRQLSDINKEWGLFFFFRSDCPYCHRLAPTLRFLTDTYGITVLPVSVDGAGLPEYPNPQRDNGLVEKLGIRQVPMLVLGNVKDKRLMPLASGVISAQDVIERIYILTGTQPGELY</sequence>
<feature type="chain" id="PRO_5038002061" evidence="1">
    <location>
        <begin position="26"/>
        <end position="272"/>
    </location>
</feature>